<feature type="transmembrane region" description="Helical" evidence="1">
    <location>
        <begin position="75"/>
        <end position="95"/>
    </location>
</feature>
<comment type="caution">
    <text evidence="2">The sequence shown here is derived from an EMBL/GenBank/DDBJ whole genome shotgun (WGS) entry which is preliminary data.</text>
</comment>
<feature type="transmembrane region" description="Helical" evidence="1">
    <location>
        <begin position="107"/>
        <end position="126"/>
    </location>
</feature>
<dbReference type="RefSeq" id="WP_184366799.1">
    <property type="nucleotide sequence ID" value="NZ_BAAAKM010000065.1"/>
</dbReference>
<evidence type="ECO:0000313" key="3">
    <source>
        <dbReference type="Proteomes" id="UP000579647"/>
    </source>
</evidence>
<organism evidence="2 3">
    <name type="scientific">Nocardiopsis metallicus</name>
    <dbReference type="NCBI Taxonomy" id="179819"/>
    <lineage>
        <taxon>Bacteria</taxon>
        <taxon>Bacillati</taxon>
        <taxon>Actinomycetota</taxon>
        <taxon>Actinomycetes</taxon>
        <taxon>Streptosporangiales</taxon>
        <taxon>Nocardiopsidaceae</taxon>
        <taxon>Nocardiopsis</taxon>
    </lineage>
</organism>
<reference evidence="2 3" key="1">
    <citation type="submission" date="2020-08" db="EMBL/GenBank/DDBJ databases">
        <title>Sequencing the genomes of 1000 actinobacteria strains.</title>
        <authorList>
            <person name="Klenk H.-P."/>
        </authorList>
    </citation>
    <scope>NUCLEOTIDE SEQUENCE [LARGE SCALE GENOMIC DNA]</scope>
    <source>
        <strain evidence="2 3">DSM 44598</strain>
    </source>
</reference>
<sequence length="199" mass="20317">MIARFAGFFVASVFGLAFVLINSGPPLPPSVTAVVRALAVGAAIAVVVLALLCVRKESRAAVGSGGGPGAQRFGVLFGVVTTIEVLLIIGGAQTISRLENVPDQAGVAWVTLVVGLHFFPLAWYWKQPEILSVAWYGAVLGGIGLLMVALGHPEWVPLVSGVVTGVGFLLAPLVVLVLMLRGTGAPAVSSQAGSSPSPK</sequence>
<feature type="transmembrane region" description="Helical" evidence="1">
    <location>
        <begin position="33"/>
        <end position="54"/>
    </location>
</feature>
<evidence type="ECO:0000256" key="1">
    <source>
        <dbReference type="SAM" id="Phobius"/>
    </source>
</evidence>
<name>A0A840WBV3_9ACTN</name>
<keyword evidence="3" id="KW-1185">Reference proteome</keyword>
<gene>
    <name evidence="2" type="ORF">HNR07_004769</name>
</gene>
<feature type="transmembrane region" description="Helical" evidence="1">
    <location>
        <begin position="133"/>
        <end position="152"/>
    </location>
</feature>
<keyword evidence="1" id="KW-1133">Transmembrane helix</keyword>
<dbReference type="EMBL" id="JACHDO010000001">
    <property type="protein sequence ID" value="MBB5493632.1"/>
    <property type="molecule type" value="Genomic_DNA"/>
</dbReference>
<dbReference type="Proteomes" id="UP000579647">
    <property type="component" value="Unassembled WGS sequence"/>
</dbReference>
<protein>
    <submittedName>
        <fullName evidence="2">Uncharacterized protein</fullName>
    </submittedName>
</protein>
<accession>A0A840WBV3</accession>
<dbReference type="AlphaFoldDB" id="A0A840WBV3"/>
<evidence type="ECO:0000313" key="2">
    <source>
        <dbReference type="EMBL" id="MBB5493632.1"/>
    </source>
</evidence>
<proteinExistence type="predicted"/>
<feature type="transmembrane region" description="Helical" evidence="1">
    <location>
        <begin position="158"/>
        <end position="180"/>
    </location>
</feature>
<keyword evidence="1" id="KW-0812">Transmembrane</keyword>
<keyword evidence="1" id="KW-0472">Membrane</keyword>